<organism evidence="1">
    <name type="scientific">Spodoptera frugiperda</name>
    <name type="common">Fall armyworm</name>
    <dbReference type="NCBI Taxonomy" id="7108"/>
    <lineage>
        <taxon>Eukaryota</taxon>
        <taxon>Metazoa</taxon>
        <taxon>Ecdysozoa</taxon>
        <taxon>Arthropoda</taxon>
        <taxon>Hexapoda</taxon>
        <taxon>Insecta</taxon>
        <taxon>Pterygota</taxon>
        <taxon>Neoptera</taxon>
        <taxon>Endopterygota</taxon>
        <taxon>Lepidoptera</taxon>
        <taxon>Glossata</taxon>
        <taxon>Ditrysia</taxon>
        <taxon>Noctuoidea</taxon>
        <taxon>Noctuidae</taxon>
        <taxon>Amphipyrinae</taxon>
        <taxon>Spodoptera</taxon>
    </lineage>
</organism>
<dbReference type="AlphaFoldDB" id="A0A2H1VNX6"/>
<proteinExistence type="predicted"/>
<protein>
    <submittedName>
        <fullName evidence="1">SFRICE_002138</fullName>
    </submittedName>
</protein>
<name>A0A2H1VNX6_SPOFR</name>
<gene>
    <name evidence="1" type="ORF">SFRICE_002138</name>
</gene>
<reference evidence="1" key="1">
    <citation type="submission" date="2016-07" db="EMBL/GenBank/DDBJ databases">
        <authorList>
            <person name="Bretaudeau A."/>
        </authorList>
    </citation>
    <scope>NUCLEOTIDE SEQUENCE</scope>
    <source>
        <strain evidence="1">Rice</strain>
        <tissue evidence="1">Whole body</tissue>
    </source>
</reference>
<dbReference type="EMBL" id="ODYU01003587">
    <property type="protein sequence ID" value="SOQ42539.1"/>
    <property type="molecule type" value="Genomic_DNA"/>
</dbReference>
<accession>A0A2H1VNX6</accession>
<evidence type="ECO:0000313" key="1">
    <source>
        <dbReference type="EMBL" id="SOQ42539.1"/>
    </source>
</evidence>
<sequence>MYRNRGRPTAKTSLPSFHSSLRRAFCGQSFSPQTIGPAVTSIESNYVLMDDDGEPKSGCRWRFVVLRGGLRGDLCSTVDIFRLKMMMMDDLLDIGLLTKLFDEELD</sequence>